<reference evidence="2 3" key="1">
    <citation type="submission" date="2019-09" db="EMBL/GenBank/DDBJ databases">
        <title>Paraburkholderia podalyriae sp. nov., A South African Podalyria-associated rhizobium.</title>
        <authorList>
            <person name="Mavima L."/>
            <person name="Beukes C.W."/>
            <person name="Palmer M."/>
            <person name="De Meyer S.E."/>
            <person name="James E.K."/>
            <person name="Maluk M."/>
            <person name="Avontuur J.R."/>
            <person name="Chan W.Y."/>
            <person name="Venter S.N."/>
            <person name="Steenkamp E.T."/>
        </authorList>
    </citation>
    <scope>NUCLEOTIDE SEQUENCE [LARGE SCALE GENOMIC DNA]</scope>
    <source>
        <strain evidence="2 3">WC7.3b</strain>
    </source>
</reference>
<dbReference type="CDD" id="cd19091">
    <property type="entry name" value="AKR_PsAKR"/>
    <property type="match status" value="1"/>
</dbReference>
<dbReference type="InterPro" id="IPR050523">
    <property type="entry name" value="AKR_Detox_Biosynth"/>
</dbReference>
<dbReference type="InterPro" id="IPR036812">
    <property type="entry name" value="NAD(P)_OxRdtase_dom_sf"/>
</dbReference>
<gene>
    <name evidence="2" type="ORF">F6X42_37755</name>
</gene>
<dbReference type="PRINTS" id="PR00069">
    <property type="entry name" value="ALDKETRDTASE"/>
</dbReference>
<proteinExistence type="predicted"/>
<comment type="caution">
    <text evidence="2">The sequence shown here is derived from an EMBL/GenBank/DDBJ whole genome shotgun (WGS) entry which is preliminary data.</text>
</comment>
<protein>
    <submittedName>
        <fullName evidence="2">Aldo/keto reductase</fullName>
    </submittedName>
</protein>
<dbReference type="PANTHER" id="PTHR43364">
    <property type="entry name" value="NADH-SPECIFIC METHYLGLYOXAL REDUCTASE-RELATED"/>
    <property type="match status" value="1"/>
</dbReference>
<evidence type="ECO:0000313" key="3">
    <source>
        <dbReference type="Proteomes" id="UP000736373"/>
    </source>
</evidence>
<dbReference type="PANTHER" id="PTHR43364:SF18">
    <property type="entry name" value="OXIDOREDUCTASE"/>
    <property type="match status" value="1"/>
</dbReference>
<evidence type="ECO:0000313" key="2">
    <source>
        <dbReference type="EMBL" id="MBC8751996.1"/>
    </source>
</evidence>
<dbReference type="Pfam" id="PF00248">
    <property type="entry name" value="Aldo_ket_red"/>
    <property type="match status" value="1"/>
</dbReference>
<organism evidence="2 3">
    <name type="scientific">Paraburkholderia podalyriae</name>
    <dbReference type="NCBI Taxonomy" id="1938811"/>
    <lineage>
        <taxon>Bacteria</taxon>
        <taxon>Pseudomonadati</taxon>
        <taxon>Pseudomonadota</taxon>
        <taxon>Betaproteobacteria</taxon>
        <taxon>Burkholderiales</taxon>
        <taxon>Burkholderiaceae</taxon>
        <taxon>Paraburkholderia</taxon>
    </lineage>
</organism>
<dbReference type="Proteomes" id="UP000736373">
    <property type="component" value="Unassembled WGS sequence"/>
</dbReference>
<name>A0ABR7Q0C6_9BURK</name>
<accession>A0ABR7Q0C6</accession>
<dbReference type="SUPFAM" id="SSF51430">
    <property type="entry name" value="NAD(P)-linked oxidoreductase"/>
    <property type="match status" value="1"/>
</dbReference>
<dbReference type="RefSeq" id="WP_187638874.1">
    <property type="nucleotide sequence ID" value="NZ_VZQQ01000076.1"/>
</dbReference>
<keyword evidence="3" id="KW-1185">Reference proteome</keyword>
<evidence type="ECO:0000259" key="1">
    <source>
        <dbReference type="Pfam" id="PF00248"/>
    </source>
</evidence>
<feature type="domain" description="NADP-dependent oxidoreductase" evidence="1">
    <location>
        <begin position="16"/>
        <end position="317"/>
    </location>
</feature>
<dbReference type="EMBL" id="VZQQ01000076">
    <property type="protein sequence ID" value="MBC8751996.1"/>
    <property type="molecule type" value="Genomic_DNA"/>
</dbReference>
<sequence>MEYRQLGRSGLKVSTITLGTMTMGGKGKFASVGEVGLDDARRQIDMCIDAGVNLIDTADVYSNGASEEIVGEALGGKRKGGVLIATKARFPMGDGPNDRGLSRHHLIEACEASLRRLKTDVIDLYQVHEWDGLTPLEETLEALDLLVRHGKIRYVGCSNYSGWHLMKALHVSERDRLPRFVSQQIHYTLEAREAEYELAPIALDQGLGILVWSPLAGGLLSGKHRRDTSPEGTRQLAGWTEPPIRDAERLWSIVDTLVEIAGEHDVSAAQVALAWTLGRPAVTSVIIGGRNEAQLRDNLGAANLTLTAQQRERLDTVSAPPLLYPYWHQLQTAHDRLGAPDLSLLGPYLDAQGRALSQ</sequence>
<dbReference type="InterPro" id="IPR020471">
    <property type="entry name" value="AKR"/>
</dbReference>
<dbReference type="InterPro" id="IPR023210">
    <property type="entry name" value="NADP_OxRdtase_dom"/>
</dbReference>
<dbReference type="Gene3D" id="3.20.20.100">
    <property type="entry name" value="NADP-dependent oxidoreductase domain"/>
    <property type="match status" value="1"/>
</dbReference>